<dbReference type="Proteomes" id="UP000673383">
    <property type="component" value="Unassembled WGS sequence"/>
</dbReference>
<comment type="caution">
    <text evidence="5">The sequence shown here is derived from an EMBL/GenBank/DDBJ whole genome shotgun (WGS) entry which is preliminary data.</text>
</comment>
<dbReference type="RefSeq" id="WP_016840746.1">
    <property type="nucleotide sequence ID" value="NZ_BJNL01000010.1"/>
</dbReference>
<dbReference type="PANTHER" id="PTHR24567:SF68">
    <property type="entry name" value="DNA-BINDING TRANSCRIPTIONAL DUAL REGULATOR CRP"/>
    <property type="match status" value="1"/>
</dbReference>
<evidence type="ECO:0000256" key="2">
    <source>
        <dbReference type="ARBA" id="ARBA00023125"/>
    </source>
</evidence>
<gene>
    <name evidence="6" type="ORF">ABIF29_003945</name>
    <name evidence="5" type="ORF">JOH49_007278</name>
</gene>
<evidence type="ECO:0000256" key="1">
    <source>
        <dbReference type="ARBA" id="ARBA00023015"/>
    </source>
</evidence>
<dbReference type="GO" id="GO:0003700">
    <property type="term" value="F:DNA-binding transcription factor activity"/>
    <property type="evidence" value="ECO:0007669"/>
    <property type="project" value="TreeGrafter"/>
</dbReference>
<keyword evidence="8" id="KW-1185">Reference proteome</keyword>
<dbReference type="EMBL" id="JAFICZ010000001">
    <property type="protein sequence ID" value="MBP1297525.1"/>
    <property type="molecule type" value="Genomic_DNA"/>
</dbReference>
<evidence type="ECO:0000313" key="8">
    <source>
        <dbReference type="Proteomes" id="UP001565471"/>
    </source>
</evidence>
<dbReference type="InterPro" id="IPR036390">
    <property type="entry name" value="WH_DNA-bd_sf"/>
</dbReference>
<name>A0A1E3ELF7_BRAEL</name>
<dbReference type="AlphaFoldDB" id="A0A1E3ELF7"/>
<dbReference type="Proteomes" id="UP001565471">
    <property type="component" value="Unassembled WGS sequence"/>
</dbReference>
<keyword evidence="2" id="KW-0238">DNA-binding</keyword>
<dbReference type="CDD" id="cd00038">
    <property type="entry name" value="CAP_ED"/>
    <property type="match status" value="1"/>
</dbReference>
<reference evidence="6 8" key="2">
    <citation type="submission" date="2024-07" db="EMBL/GenBank/DDBJ databases">
        <title>Genomic Encyclopedia of Type Strains, Phase V (KMG-V): Genome sequencing to study the core and pangenomes of soil and plant-associated prokaryotes.</title>
        <authorList>
            <person name="Whitman W."/>
        </authorList>
    </citation>
    <scope>NUCLEOTIDE SEQUENCE [LARGE SCALE GENOMIC DNA]</scope>
    <source>
        <strain evidence="6 8">USDA 415</strain>
    </source>
</reference>
<dbReference type="GeneID" id="92954721"/>
<accession>A0A1E3ELF7</accession>
<dbReference type="eggNOG" id="COG0664">
    <property type="taxonomic scope" value="Bacteria"/>
</dbReference>
<feature type="domain" description="HTH crp-type" evidence="4">
    <location>
        <begin position="155"/>
        <end position="229"/>
    </location>
</feature>
<organism evidence="5 7">
    <name type="scientific">Bradyrhizobium elkanii</name>
    <dbReference type="NCBI Taxonomy" id="29448"/>
    <lineage>
        <taxon>Bacteria</taxon>
        <taxon>Pseudomonadati</taxon>
        <taxon>Pseudomonadota</taxon>
        <taxon>Alphaproteobacteria</taxon>
        <taxon>Hyphomicrobiales</taxon>
        <taxon>Nitrobacteraceae</taxon>
        <taxon>Bradyrhizobium</taxon>
    </lineage>
</organism>
<evidence type="ECO:0000313" key="6">
    <source>
        <dbReference type="EMBL" id="MEY9317146.1"/>
    </source>
</evidence>
<dbReference type="OrthoDB" id="7584044at2"/>
<keyword evidence="1" id="KW-0805">Transcription regulation</keyword>
<keyword evidence="3" id="KW-0804">Transcription</keyword>
<dbReference type="PANTHER" id="PTHR24567">
    <property type="entry name" value="CRP FAMILY TRANSCRIPTIONAL REGULATORY PROTEIN"/>
    <property type="match status" value="1"/>
</dbReference>
<dbReference type="EMBL" id="JBGBZA010000002">
    <property type="protein sequence ID" value="MEY9317146.1"/>
    <property type="molecule type" value="Genomic_DNA"/>
</dbReference>
<dbReference type="Gene3D" id="2.60.120.10">
    <property type="entry name" value="Jelly Rolls"/>
    <property type="match status" value="1"/>
</dbReference>
<dbReference type="InterPro" id="IPR018490">
    <property type="entry name" value="cNMP-bd_dom_sf"/>
</dbReference>
<dbReference type="InterPro" id="IPR050397">
    <property type="entry name" value="Env_Response_Regulators"/>
</dbReference>
<sequence length="248" mass="27703">MHPPVLEGNLAQPVIRRLNAMRQLSERGIALLQQAIQDGLHRARPGEDLATEGDPVDSVRIILSGWLCRYKTLADGRRQIVNFVLPGDSCDACVYLLSVMDHSIGALTPVTYADIKRPVFEQLLASDRSLEEALWCETMVSSAIQREWTVNIGRRVALERVAHLLCELYERLLPVGMIDGDSCLFPITQMDLADATGLSVVHVNRTLQELRGSGLIVLRDRILTINDLKQLKDTALFSADYLHTKRHG</sequence>
<dbReference type="Pfam" id="PF00027">
    <property type="entry name" value="cNMP_binding"/>
    <property type="match status" value="1"/>
</dbReference>
<evidence type="ECO:0000313" key="7">
    <source>
        <dbReference type="Proteomes" id="UP000673383"/>
    </source>
</evidence>
<dbReference type="SUPFAM" id="SSF46785">
    <property type="entry name" value="Winged helix' DNA-binding domain"/>
    <property type="match status" value="1"/>
</dbReference>
<reference evidence="5" key="1">
    <citation type="submission" date="2021-02" db="EMBL/GenBank/DDBJ databases">
        <title>Genomic Encyclopedia of Type Strains, Phase IV (KMG-V): Genome sequencing to study the core and pangenomes of soil and plant-associated prokaryotes.</title>
        <authorList>
            <person name="Whitman W."/>
        </authorList>
    </citation>
    <scope>NUCLEOTIDE SEQUENCE</scope>
    <source>
        <strain evidence="5">USDA 406</strain>
    </source>
</reference>
<dbReference type="Gene3D" id="1.10.10.10">
    <property type="entry name" value="Winged helix-like DNA-binding domain superfamily/Winged helix DNA-binding domain"/>
    <property type="match status" value="1"/>
</dbReference>
<dbReference type="GO" id="GO:0005829">
    <property type="term" value="C:cytosol"/>
    <property type="evidence" value="ECO:0007669"/>
    <property type="project" value="TreeGrafter"/>
</dbReference>
<dbReference type="InterPro" id="IPR012318">
    <property type="entry name" value="HTH_CRP"/>
</dbReference>
<dbReference type="SUPFAM" id="SSF51206">
    <property type="entry name" value="cAMP-binding domain-like"/>
    <property type="match status" value="1"/>
</dbReference>
<evidence type="ECO:0000256" key="3">
    <source>
        <dbReference type="ARBA" id="ARBA00023163"/>
    </source>
</evidence>
<dbReference type="InterPro" id="IPR000595">
    <property type="entry name" value="cNMP-bd_dom"/>
</dbReference>
<evidence type="ECO:0000313" key="5">
    <source>
        <dbReference type="EMBL" id="MBP1297525.1"/>
    </source>
</evidence>
<dbReference type="SMART" id="SM00419">
    <property type="entry name" value="HTH_CRP"/>
    <property type="match status" value="1"/>
</dbReference>
<dbReference type="InterPro" id="IPR014710">
    <property type="entry name" value="RmlC-like_jellyroll"/>
</dbReference>
<dbReference type="InterPro" id="IPR036388">
    <property type="entry name" value="WH-like_DNA-bd_sf"/>
</dbReference>
<protein>
    <submittedName>
        <fullName evidence="5">CRP-like cAMP-binding protein</fullName>
    </submittedName>
</protein>
<evidence type="ECO:0000259" key="4">
    <source>
        <dbReference type="PROSITE" id="PS51063"/>
    </source>
</evidence>
<dbReference type="Pfam" id="PF13545">
    <property type="entry name" value="HTH_Crp_2"/>
    <property type="match status" value="1"/>
</dbReference>
<dbReference type="GO" id="GO:0003677">
    <property type="term" value="F:DNA binding"/>
    <property type="evidence" value="ECO:0007669"/>
    <property type="project" value="UniProtKB-KW"/>
</dbReference>
<dbReference type="PROSITE" id="PS51063">
    <property type="entry name" value="HTH_CRP_2"/>
    <property type="match status" value="1"/>
</dbReference>
<proteinExistence type="predicted"/>